<sequence length="256" mass="27422">MEWWQAIVIAFLYYFADAPFWFGDGYYVLQRPIVAGFLVGLVMGDPVQGTIIGATINLIFLGHMSVGGSIPSDMALAGYVGTAFALAMHTTTEVALAIAVPIGLIGTVVWVGRMTISAVFAHWADSFAKKGNTRGVMLMNWVPAQTMLFLFKMIFVTIFCVYVSEAVGNVINGMVGSPIFNGIGVVGGMLPAVGIALNLRAILKKETWPFLIIGFLLVAYFKISIIGVALFGVAAAMIYMLMNTKKEGAATNGAQE</sequence>
<keyword evidence="6 9" id="KW-0812">Transmembrane</keyword>
<evidence type="ECO:0000256" key="5">
    <source>
        <dbReference type="ARBA" id="ARBA00022683"/>
    </source>
</evidence>
<evidence type="ECO:0000256" key="3">
    <source>
        <dbReference type="ARBA" id="ARBA00022475"/>
    </source>
</evidence>
<feature type="transmembrane region" description="Helical" evidence="9">
    <location>
        <begin position="6"/>
        <end position="22"/>
    </location>
</feature>
<dbReference type="InterPro" id="IPR050303">
    <property type="entry name" value="GatZ_KbaZ_carbometab"/>
</dbReference>
<feature type="transmembrane region" description="Helical" evidence="9">
    <location>
        <begin position="144"/>
        <end position="167"/>
    </location>
</feature>
<keyword evidence="2" id="KW-0813">Transport</keyword>
<feature type="transmembrane region" description="Helical" evidence="9">
    <location>
        <begin position="208"/>
        <end position="241"/>
    </location>
</feature>
<evidence type="ECO:0000256" key="7">
    <source>
        <dbReference type="ARBA" id="ARBA00022989"/>
    </source>
</evidence>
<evidence type="ECO:0000256" key="6">
    <source>
        <dbReference type="ARBA" id="ARBA00022692"/>
    </source>
</evidence>
<keyword evidence="5" id="KW-0598">Phosphotransferase system</keyword>
<name>A0A645CP37_9ZZZZ</name>
<evidence type="ECO:0000256" key="9">
    <source>
        <dbReference type="SAM" id="Phobius"/>
    </source>
</evidence>
<dbReference type="GO" id="GO:0005886">
    <property type="term" value="C:plasma membrane"/>
    <property type="evidence" value="ECO:0007669"/>
    <property type="project" value="UniProtKB-SubCell"/>
</dbReference>
<feature type="transmembrane region" description="Helical" evidence="9">
    <location>
        <begin position="94"/>
        <end position="124"/>
    </location>
</feature>
<dbReference type="InterPro" id="IPR004700">
    <property type="entry name" value="PTS_IIC_man"/>
</dbReference>
<proteinExistence type="predicted"/>
<evidence type="ECO:0000256" key="8">
    <source>
        <dbReference type="ARBA" id="ARBA00023136"/>
    </source>
</evidence>
<comment type="caution">
    <text evidence="10">The sequence shown here is derived from an EMBL/GenBank/DDBJ whole genome shotgun (WGS) entry which is preliminary data.</text>
</comment>
<keyword evidence="8 9" id="KW-0472">Membrane</keyword>
<feature type="transmembrane region" description="Helical" evidence="9">
    <location>
        <begin position="34"/>
        <end position="60"/>
    </location>
</feature>
<dbReference type="Pfam" id="PF03609">
    <property type="entry name" value="EII-Sor"/>
    <property type="match status" value="1"/>
</dbReference>
<dbReference type="AlphaFoldDB" id="A0A645CP37"/>
<dbReference type="PROSITE" id="PS51106">
    <property type="entry name" value="PTS_EIIC_TYPE_4"/>
    <property type="match status" value="1"/>
</dbReference>
<dbReference type="PANTHER" id="PTHR32502">
    <property type="entry name" value="N-ACETYLGALACTOSAMINE PERMEASE II COMPONENT-RELATED"/>
    <property type="match status" value="1"/>
</dbReference>
<keyword evidence="7 9" id="KW-1133">Transmembrane helix</keyword>
<comment type="subcellular location">
    <subcellularLocation>
        <location evidence="1">Cell membrane</location>
        <topology evidence="1">Multi-pass membrane protein</topology>
    </subcellularLocation>
</comment>
<evidence type="ECO:0000256" key="1">
    <source>
        <dbReference type="ARBA" id="ARBA00004651"/>
    </source>
</evidence>
<organism evidence="10">
    <name type="scientific">bioreactor metagenome</name>
    <dbReference type="NCBI Taxonomy" id="1076179"/>
    <lineage>
        <taxon>unclassified sequences</taxon>
        <taxon>metagenomes</taxon>
        <taxon>ecological metagenomes</taxon>
    </lineage>
</organism>
<accession>A0A645CP37</accession>
<protein>
    <submittedName>
        <fullName evidence="10">PTS system sorbose-specific EIIC component</fullName>
    </submittedName>
</protein>
<evidence type="ECO:0000313" key="10">
    <source>
        <dbReference type="EMBL" id="MPM78816.1"/>
    </source>
</evidence>
<gene>
    <name evidence="10" type="primary">sorC_10</name>
    <name evidence="10" type="ORF">SDC9_125831</name>
</gene>
<keyword evidence="3" id="KW-1003">Cell membrane</keyword>
<reference evidence="10" key="1">
    <citation type="submission" date="2019-08" db="EMBL/GenBank/DDBJ databases">
        <authorList>
            <person name="Kucharzyk K."/>
            <person name="Murdoch R.W."/>
            <person name="Higgins S."/>
            <person name="Loffler F."/>
        </authorList>
    </citation>
    <scope>NUCLEOTIDE SEQUENCE</scope>
</reference>
<keyword evidence="4" id="KW-0762">Sugar transport</keyword>
<feature type="transmembrane region" description="Helical" evidence="9">
    <location>
        <begin position="66"/>
        <end position="87"/>
    </location>
</feature>
<dbReference type="EMBL" id="VSSQ01028920">
    <property type="protein sequence ID" value="MPM78816.1"/>
    <property type="molecule type" value="Genomic_DNA"/>
</dbReference>
<evidence type="ECO:0000256" key="2">
    <source>
        <dbReference type="ARBA" id="ARBA00022448"/>
    </source>
</evidence>
<evidence type="ECO:0000256" key="4">
    <source>
        <dbReference type="ARBA" id="ARBA00022597"/>
    </source>
</evidence>
<dbReference type="GO" id="GO:0009401">
    <property type="term" value="P:phosphoenolpyruvate-dependent sugar phosphotransferase system"/>
    <property type="evidence" value="ECO:0007669"/>
    <property type="project" value="UniProtKB-KW"/>
</dbReference>
<dbReference type="PANTHER" id="PTHR32502:SF8">
    <property type="entry name" value="N-ACETYLGALACTOSAMINE PERMEASE IIC COMPONENT 1"/>
    <property type="match status" value="1"/>
</dbReference>
<feature type="transmembrane region" description="Helical" evidence="9">
    <location>
        <begin position="179"/>
        <end position="202"/>
    </location>
</feature>